<dbReference type="EMBL" id="JBHGCJ010000002">
    <property type="protein sequence ID" value="MFG6108457.1"/>
    <property type="molecule type" value="Genomic_DNA"/>
</dbReference>
<reference evidence="3 4" key="1">
    <citation type="submission" date="2024-09" db="EMBL/GenBank/DDBJ databases">
        <authorList>
            <consortium name="All-Russian atlas of soil microorganisms"/>
            <consortium name="as a basis for the search for new antimicrobial producers and enzymes with unique properties"/>
            <person name="Sokolova E.A."/>
            <person name="Voronina E.N."/>
        </authorList>
    </citation>
    <scope>NUCLEOTIDE SEQUENCE [LARGE SCALE GENOMIC DNA]</scope>
    <source>
        <strain evidence="3 4">AF-22b-331.1</strain>
    </source>
</reference>
<evidence type="ECO:0000256" key="2">
    <source>
        <dbReference type="SAM" id="Phobius"/>
    </source>
</evidence>
<organism evidence="3 4">
    <name type="scientific">Stenotrophomonas nematodicola</name>
    <dbReference type="NCBI Taxonomy" id="2656746"/>
    <lineage>
        <taxon>Bacteria</taxon>
        <taxon>Pseudomonadati</taxon>
        <taxon>Pseudomonadota</taxon>
        <taxon>Gammaproteobacteria</taxon>
        <taxon>Lysobacterales</taxon>
        <taxon>Lysobacteraceae</taxon>
        <taxon>Stenotrophomonas</taxon>
    </lineage>
</organism>
<evidence type="ECO:0000256" key="1">
    <source>
        <dbReference type="SAM" id="MobiDB-lite"/>
    </source>
</evidence>
<feature type="transmembrane region" description="Helical" evidence="2">
    <location>
        <begin position="36"/>
        <end position="58"/>
    </location>
</feature>
<proteinExistence type="predicted"/>
<feature type="transmembrane region" description="Helical" evidence="2">
    <location>
        <begin position="100"/>
        <end position="120"/>
    </location>
</feature>
<keyword evidence="2" id="KW-0812">Transmembrane</keyword>
<feature type="region of interest" description="Disordered" evidence="1">
    <location>
        <begin position="1"/>
        <end position="23"/>
    </location>
</feature>
<feature type="transmembrane region" description="Helical" evidence="2">
    <location>
        <begin position="126"/>
        <end position="146"/>
    </location>
</feature>
<keyword evidence="4" id="KW-1185">Reference proteome</keyword>
<name>A0ABW7CU22_9GAMM</name>
<evidence type="ECO:0000313" key="4">
    <source>
        <dbReference type="Proteomes" id="UP001605261"/>
    </source>
</evidence>
<protein>
    <recommendedName>
        <fullName evidence="5">Transmembrane protein</fullName>
    </recommendedName>
</protein>
<dbReference type="Proteomes" id="UP001605261">
    <property type="component" value="Unassembled WGS sequence"/>
</dbReference>
<sequence>MEDSSPYQAPGSAPPAPASSAAPPVRLPAEISRPITAMWVVALILAAISLAGLMYAVMQLLKPAGIAPPPLSAALMGGGLLFDLGLYLGTAWGLRKRSRAAACVLLAYYLFGQVLTFVTGQRAPTTGLFMTIIVTFVMIRGTMETFTAHRYIARARHLPPRPRLSDDPAFAARPAPTE</sequence>
<comment type="caution">
    <text evidence="3">The sequence shown here is derived from an EMBL/GenBank/DDBJ whole genome shotgun (WGS) entry which is preliminary data.</text>
</comment>
<feature type="transmembrane region" description="Helical" evidence="2">
    <location>
        <begin position="70"/>
        <end position="88"/>
    </location>
</feature>
<feature type="compositionally biased region" description="Low complexity" evidence="1">
    <location>
        <begin position="1"/>
        <end position="11"/>
    </location>
</feature>
<accession>A0ABW7CU22</accession>
<evidence type="ECO:0000313" key="3">
    <source>
        <dbReference type="EMBL" id="MFG6108457.1"/>
    </source>
</evidence>
<dbReference type="RefSeq" id="WP_394161654.1">
    <property type="nucleotide sequence ID" value="NZ_JBHGCJ010000002.1"/>
</dbReference>
<keyword evidence="2" id="KW-1133">Transmembrane helix</keyword>
<evidence type="ECO:0008006" key="5">
    <source>
        <dbReference type="Google" id="ProtNLM"/>
    </source>
</evidence>
<keyword evidence="2" id="KW-0472">Membrane</keyword>
<gene>
    <name evidence="3" type="ORF">ACEU0G_002397</name>
</gene>